<name>A0A9W9ZN96_9CNID</name>
<evidence type="ECO:0000313" key="1">
    <source>
        <dbReference type="EMBL" id="KAJ7384515.1"/>
    </source>
</evidence>
<dbReference type="OrthoDB" id="5986771at2759"/>
<dbReference type="PANTHER" id="PTHR45632:SF5">
    <property type="entry name" value="KELCH-LIKE PROTEIN 22"/>
    <property type="match status" value="1"/>
</dbReference>
<gene>
    <name evidence="1" type="ORF">OS493_021144</name>
</gene>
<sequence>MKRVPEILMQVYEALIHNNMPSHNSNFAVEKSKPRSMSPASTFLLQFCLRLKCSILMLKPKHGNLWHPQHRQLRQKPNVIVQSLLGRACLLLAADSAGRQYIYRYDTECNVWEKQPHSCSVINNLCILEDYMYAISLYSAYPNQVPQSRYNFATRQWQSIAKVGIRGNNYLACNGGAIVHSKVLVLYGDTSQRSGSVLNCFDPVKNEWEVKATTCHLHFGSSLFVVNSRLYVAGGCISGDANGSPHGNPAPVEVYDEKNNTWSVVEQKHIPSNNLGAVEIEGRVYFIINKFSS</sequence>
<reference evidence="1" key="1">
    <citation type="submission" date="2023-01" db="EMBL/GenBank/DDBJ databases">
        <title>Genome assembly of the deep-sea coral Lophelia pertusa.</title>
        <authorList>
            <person name="Herrera S."/>
            <person name="Cordes E."/>
        </authorList>
    </citation>
    <scope>NUCLEOTIDE SEQUENCE</scope>
    <source>
        <strain evidence="1">USNM1676648</strain>
        <tissue evidence="1">Polyp</tissue>
    </source>
</reference>
<dbReference type="Proteomes" id="UP001163046">
    <property type="component" value="Unassembled WGS sequence"/>
</dbReference>
<dbReference type="Gene3D" id="2.120.10.80">
    <property type="entry name" value="Kelch-type beta propeller"/>
    <property type="match status" value="1"/>
</dbReference>
<accession>A0A9W9ZN96</accession>
<keyword evidence="2" id="KW-1185">Reference proteome</keyword>
<protein>
    <submittedName>
        <fullName evidence="1">Uncharacterized protein</fullName>
    </submittedName>
</protein>
<dbReference type="EMBL" id="MU825886">
    <property type="protein sequence ID" value="KAJ7384515.1"/>
    <property type="molecule type" value="Genomic_DNA"/>
</dbReference>
<dbReference type="AlphaFoldDB" id="A0A9W9ZN96"/>
<dbReference type="InterPro" id="IPR015915">
    <property type="entry name" value="Kelch-typ_b-propeller"/>
</dbReference>
<evidence type="ECO:0000313" key="2">
    <source>
        <dbReference type="Proteomes" id="UP001163046"/>
    </source>
</evidence>
<organism evidence="1 2">
    <name type="scientific">Desmophyllum pertusum</name>
    <dbReference type="NCBI Taxonomy" id="174260"/>
    <lineage>
        <taxon>Eukaryota</taxon>
        <taxon>Metazoa</taxon>
        <taxon>Cnidaria</taxon>
        <taxon>Anthozoa</taxon>
        <taxon>Hexacorallia</taxon>
        <taxon>Scleractinia</taxon>
        <taxon>Caryophylliina</taxon>
        <taxon>Caryophylliidae</taxon>
        <taxon>Desmophyllum</taxon>
    </lineage>
</organism>
<dbReference type="PANTHER" id="PTHR45632">
    <property type="entry name" value="LD33804P"/>
    <property type="match status" value="1"/>
</dbReference>
<dbReference type="SUPFAM" id="SSF117281">
    <property type="entry name" value="Kelch motif"/>
    <property type="match status" value="1"/>
</dbReference>
<comment type="caution">
    <text evidence="1">The sequence shown here is derived from an EMBL/GenBank/DDBJ whole genome shotgun (WGS) entry which is preliminary data.</text>
</comment>
<proteinExistence type="predicted"/>